<gene>
    <name evidence="1" type="ORF">MPRF_56370</name>
</gene>
<accession>A0A7I7UBD7</accession>
<dbReference type="EMBL" id="AP022598">
    <property type="protein sequence ID" value="BBY78738.1"/>
    <property type="molecule type" value="Genomic_DNA"/>
</dbReference>
<protein>
    <recommendedName>
        <fullName evidence="3">DUF559 domain-containing protein</fullName>
    </recommendedName>
</protein>
<organism evidence="1 2">
    <name type="scientific">Mycolicibacterium parafortuitum</name>
    <name type="common">Mycobacterium parafortuitum</name>
    <dbReference type="NCBI Taxonomy" id="39692"/>
    <lineage>
        <taxon>Bacteria</taxon>
        <taxon>Bacillati</taxon>
        <taxon>Actinomycetota</taxon>
        <taxon>Actinomycetes</taxon>
        <taxon>Mycobacteriales</taxon>
        <taxon>Mycobacteriaceae</taxon>
        <taxon>Mycolicibacterium</taxon>
    </lineage>
</organism>
<dbReference type="Gene3D" id="3.40.960.10">
    <property type="entry name" value="VSR Endonuclease"/>
    <property type="match status" value="1"/>
</dbReference>
<evidence type="ECO:0000313" key="2">
    <source>
        <dbReference type="Proteomes" id="UP000466554"/>
    </source>
</evidence>
<name>A0A7I7UBD7_MYCPF</name>
<dbReference type="RefSeq" id="WP_163769244.1">
    <property type="nucleotide sequence ID" value="NZ_AP022598.1"/>
</dbReference>
<reference evidence="1 2" key="1">
    <citation type="journal article" date="2019" name="Emerg. Microbes Infect.">
        <title>Comprehensive subspecies identification of 175 nontuberculous mycobacteria species based on 7547 genomic profiles.</title>
        <authorList>
            <person name="Matsumoto Y."/>
            <person name="Kinjo T."/>
            <person name="Motooka D."/>
            <person name="Nabeya D."/>
            <person name="Jung N."/>
            <person name="Uechi K."/>
            <person name="Horii T."/>
            <person name="Iida T."/>
            <person name="Fujita J."/>
            <person name="Nakamura S."/>
        </authorList>
    </citation>
    <scope>NUCLEOTIDE SEQUENCE [LARGE SCALE GENOMIC DNA]</scope>
    <source>
        <strain evidence="1 2">JCM 6367</strain>
    </source>
</reference>
<evidence type="ECO:0000313" key="1">
    <source>
        <dbReference type="EMBL" id="BBY78738.1"/>
    </source>
</evidence>
<evidence type="ECO:0008006" key="3">
    <source>
        <dbReference type="Google" id="ProtNLM"/>
    </source>
</evidence>
<dbReference type="AlphaFoldDB" id="A0A7I7UBD7"/>
<proteinExistence type="predicted"/>
<dbReference type="Proteomes" id="UP000466554">
    <property type="component" value="Chromosome"/>
</dbReference>
<sequence length="288" mass="32674">MGTVILGTEAVASGLVTPGQLRYAYRRLYPDVYVPRSQPETLADRAVGAFLWSGRRGIVTGRAAAALHGARWISNGAPIELIYGCRRRPAGIIARNERIDWDEVQQKGDLNCVTVQRAALDLGRHLPLGQAVAQLDALANATPLTPEMMRPLVDRYSGARGMKNLRRALELMDGGAQSPRETWLRLLLMQEFPRPRTQIPLVNEWGEPVIYLDMGWEQARIAVEYDGAHHQEDRAQYVRDEKRRRLIQARDWLYIKVIKEDRPEEIRARVRHAWASRENGITVAKRAS</sequence>